<reference evidence="15" key="1">
    <citation type="submission" date="2022-03" db="EMBL/GenBank/DDBJ databases">
        <authorList>
            <person name="Lindestad O."/>
        </authorList>
    </citation>
    <scope>NUCLEOTIDE SEQUENCE</scope>
</reference>
<evidence type="ECO:0000313" key="16">
    <source>
        <dbReference type="Proteomes" id="UP000838756"/>
    </source>
</evidence>
<feature type="binding site" evidence="11">
    <location>
        <position position="72"/>
    </location>
    <ligand>
        <name>Zn(2+)</name>
        <dbReference type="ChEBI" id="CHEBI:29105"/>
    </ligand>
</feature>
<feature type="binding site" evidence="11">
    <location>
        <position position="22"/>
    </location>
    <ligand>
        <name>Zn(2+)</name>
        <dbReference type="ChEBI" id="CHEBI:29105"/>
    </ligand>
</feature>
<evidence type="ECO:0000256" key="4">
    <source>
        <dbReference type="ARBA" id="ARBA00022771"/>
    </source>
</evidence>
<dbReference type="PROSITE" id="PS51915">
    <property type="entry name" value="ZAD"/>
    <property type="match status" value="1"/>
</dbReference>
<dbReference type="AlphaFoldDB" id="A0A8S4S908"/>
<feature type="domain" description="C2H2-type" evidence="13">
    <location>
        <begin position="625"/>
        <end position="652"/>
    </location>
</feature>
<feature type="domain" description="C2H2-type" evidence="13">
    <location>
        <begin position="536"/>
        <end position="563"/>
    </location>
</feature>
<evidence type="ECO:0000256" key="6">
    <source>
        <dbReference type="ARBA" id="ARBA00023015"/>
    </source>
</evidence>
<feature type="domain" description="C2H2-type" evidence="13">
    <location>
        <begin position="309"/>
        <end position="337"/>
    </location>
</feature>
<dbReference type="SMART" id="SM00355">
    <property type="entry name" value="ZnF_C2H2"/>
    <property type="match status" value="18"/>
</dbReference>
<dbReference type="Pfam" id="PF00096">
    <property type="entry name" value="zf-C2H2"/>
    <property type="match status" value="2"/>
</dbReference>
<evidence type="ECO:0000259" key="13">
    <source>
        <dbReference type="PROSITE" id="PS50157"/>
    </source>
</evidence>
<feature type="domain" description="C2H2-type" evidence="13">
    <location>
        <begin position="823"/>
        <end position="845"/>
    </location>
</feature>
<keyword evidence="6" id="KW-0805">Transcription regulation</keyword>
<dbReference type="GO" id="GO:0006357">
    <property type="term" value="P:regulation of transcription by RNA polymerase II"/>
    <property type="evidence" value="ECO:0007669"/>
    <property type="project" value="TreeGrafter"/>
</dbReference>
<sequence>MASINSKKNRGPIVDPALCRCCHSIKKCRLLTSEYEFMDSKEVYSVMLIDVFGLLLSHLDGDNTDCCICATCVSRLREASAFRKQVLQSEQMFLEARHVSDSETDTEKPLVTKATAVISTNLKSLKRTRNIHISDKKQPSIASKIQRLQKKPPADRTQLKTPKATLEQNRMALINTVKIVTYSYVCPFYNKISFYYCFYCMDQFTSPVELREHTLKHEPKLFKQMMEHKKKPKVDITRIDCRLCEEKIDDVDTFKKHITSEHKKILYPVTNEFLKFRLTAGNMNCTECDEAFSLFDSLNKHMLEHFVTHTCDECGAKFIELSLLRSHIRNTHKKVDAVYPCEICGKNLKSKYSRGLHVATVHEKKPTINCYKCDAAFLSHALRNRHLIEVHGDKRTFPCKLCDKVYNRRKTMMEHHRRSHLKVFNHQCELCAQMFYVPSALKEHMAIHRGERNFKCDECESNKNVKLEVKDEEACDSDCNDNVDDSLGHQEELPAEKPQAKKQAESMDQNRMALSNTVTIVNYSYVCPFLNRISFYYCYYCRDQFTNPTELREHTLTHAPADLFEGSIENKKIPKIDITRIDCRLCPEKIHDLDTFKSHITAQHGKFLHPLTNEFLKFKLTLNNLTCTECNAVFPYFDSLKKHMVDHFGTFTCDVCGACFLEHQSLRTHIKSHSKIDANFPCEICGKNLKSKYSMGLHVATVHEKIPTINCYKCDAAFLSYALRNRHLIEVHGDKRTFPCKLCDKVYNRRKTLIEHHRRNHLKIFNHQCDLCDQRFYLPSRLKEHMATHTGERNFRCEFCDKSYPRLQSLQEHVRSHNNGRRYKCDICSSGFTQSSSLKSHMKSHHNVFDMDASFNN</sequence>
<feature type="binding site" evidence="11">
    <location>
        <position position="19"/>
    </location>
    <ligand>
        <name>Zn(2+)</name>
        <dbReference type="ChEBI" id="CHEBI:29105"/>
    </ligand>
</feature>
<evidence type="ECO:0000256" key="10">
    <source>
        <dbReference type="PROSITE-ProRule" id="PRU00042"/>
    </source>
</evidence>
<feature type="domain" description="ZAD" evidence="14">
    <location>
        <begin position="17"/>
        <end position="96"/>
    </location>
</feature>
<evidence type="ECO:0000256" key="1">
    <source>
        <dbReference type="ARBA" id="ARBA00004123"/>
    </source>
</evidence>
<keyword evidence="9" id="KW-0539">Nucleus</keyword>
<dbReference type="OrthoDB" id="8117402at2759"/>
<dbReference type="EMBL" id="CAKXAJ010026023">
    <property type="protein sequence ID" value="CAH2251394.1"/>
    <property type="molecule type" value="Genomic_DNA"/>
</dbReference>
<protein>
    <submittedName>
        <fullName evidence="15">Jg6006 protein</fullName>
    </submittedName>
</protein>
<dbReference type="SUPFAM" id="SSF57667">
    <property type="entry name" value="beta-beta-alpha zinc fingers"/>
    <property type="match status" value="8"/>
</dbReference>
<feature type="domain" description="C2H2-type" evidence="13">
    <location>
        <begin position="767"/>
        <end position="794"/>
    </location>
</feature>
<keyword evidence="2 11" id="KW-0479">Metal-binding</keyword>
<feature type="domain" description="C2H2-type" evidence="13">
    <location>
        <begin position="680"/>
        <end position="703"/>
    </location>
</feature>
<dbReference type="PANTHER" id="PTHR46179">
    <property type="entry name" value="ZINC FINGER PROTEIN"/>
    <property type="match status" value="1"/>
</dbReference>
<organism evidence="15 16">
    <name type="scientific">Pararge aegeria aegeria</name>
    <dbReference type="NCBI Taxonomy" id="348720"/>
    <lineage>
        <taxon>Eukaryota</taxon>
        <taxon>Metazoa</taxon>
        <taxon>Ecdysozoa</taxon>
        <taxon>Arthropoda</taxon>
        <taxon>Hexapoda</taxon>
        <taxon>Insecta</taxon>
        <taxon>Pterygota</taxon>
        <taxon>Neoptera</taxon>
        <taxon>Endopterygota</taxon>
        <taxon>Lepidoptera</taxon>
        <taxon>Glossata</taxon>
        <taxon>Ditrysia</taxon>
        <taxon>Papilionoidea</taxon>
        <taxon>Nymphalidae</taxon>
        <taxon>Satyrinae</taxon>
        <taxon>Satyrini</taxon>
        <taxon>Parargina</taxon>
        <taxon>Pararge</taxon>
    </lineage>
</organism>
<keyword evidence="16" id="KW-1185">Reference proteome</keyword>
<dbReference type="PROSITE" id="PS00028">
    <property type="entry name" value="ZINC_FINGER_C2H2_1"/>
    <property type="match status" value="12"/>
</dbReference>
<proteinExistence type="predicted"/>
<feature type="domain" description="C2H2-type" evidence="13">
    <location>
        <begin position="283"/>
        <end position="310"/>
    </location>
</feature>
<keyword evidence="3" id="KW-0677">Repeat</keyword>
<name>A0A8S4S908_9NEOP</name>
<evidence type="ECO:0000256" key="5">
    <source>
        <dbReference type="ARBA" id="ARBA00022833"/>
    </source>
</evidence>
<comment type="subcellular location">
    <subcellularLocation>
        <location evidence="1">Nucleus</location>
    </subcellularLocation>
</comment>
<dbReference type="PROSITE" id="PS50157">
    <property type="entry name" value="ZINC_FINGER_C2H2_2"/>
    <property type="match status" value="12"/>
</dbReference>
<evidence type="ECO:0000256" key="7">
    <source>
        <dbReference type="ARBA" id="ARBA00023125"/>
    </source>
</evidence>
<dbReference type="SMART" id="SM00868">
    <property type="entry name" value="zf-AD"/>
    <property type="match status" value="2"/>
</dbReference>
<dbReference type="FunFam" id="3.30.160.60:FF:000100">
    <property type="entry name" value="Zinc finger 45-like"/>
    <property type="match status" value="1"/>
</dbReference>
<evidence type="ECO:0000256" key="9">
    <source>
        <dbReference type="ARBA" id="ARBA00023242"/>
    </source>
</evidence>
<keyword evidence="8" id="KW-0804">Transcription</keyword>
<feature type="domain" description="C2H2-type" evidence="13">
    <location>
        <begin position="738"/>
        <end position="761"/>
    </location>
</feature>
<evidence type="ECO:0000256" key="12">
    <source>
        <dbReference type="SAM" id="MobiDB-lite"/>
    </source>
</evidence>
<feature type="domain" description="C2H2-type" evidence="13">
    <location>
        <begin position="651"/>
        <end position="678"/>
    </location>
</feature>
<dbReference type="GO" id="GO:0003677">
    <property type="term" value="F:DNA binding"/>
    <property type="evidence" value="ECO:0007669"/>
    <property type="project" value="UniProtKB-KW"/>
</dbReference>
<dbReference type="InterPro" id="IPR036236">
    <property type="entry name" value="Znf_C2H2_sf"/>
</dbReference>
<evidence type="ECO:0000313" key="15">
    <source>
        <dbReference type="EMBL" id="CAH2251394.1"/>
    </source>
</evidence>
<dbReference type="GO" id="GO:0008270">
    <property type="term" value="F:zinc ion binding"/>
    <property type="evidence" value="ECO:0007669"/>
    <property type="project" value="UniProtKB-UniRule"/>
</dbReference>
<dbReference type="Proteomes" id="UP000838756">
    <property type="component" value="Unassembled WGS sequence"/>
</dbReference>
<dbReference type="Pfam" id="PF13912">
    <property type="entry name" value="zf-C2H2_6"/>
    <property type="match status" value="5"/>
</dbReference>
<evidence type="ECO:0000256" key="11">
    <source>
        <dbReference type="PROSITE-ProRule" id="PRU01263"/>
    </source>
</evidence>
<evidence type="ECO:0000256" key="2">
    <source>
        <dbReference type="ARBA" id="ARBA00022723"/>
    </source>
</evidence>
<dbReference type="PANTHER" id="PTHR46179:SF13">
    <property type="entry name" value="C2H2-TYPE DOMAIN-CONTAINING PROTEIN"/>
    <property type="match status" value="1"/>
</dbReference>
<feature type="compositionally biased region" description="Basic and acidic residues" evidence="12">
    <location>
        <begin position="486"/>
        <end position="505"/>
    </location>
</feature>
<dbReference type="GO" id="GO:0005634">
    <property type="term" value="C:nucleus"/>
    <property type="evidence" value="ECO:0007669"/>
    <property type="project" value="UniProtKB-SubCell"/>
</dbReference>
<feature type="domain" description="C2H2-type" evidence="13">
    <location>
        <begin position="397"/>
        <end position="420"/>
    </location>
</feature>
<dbReference type="Pfam" id="PF13894">
    <property type="entry name" value="zf-C2H2_4"/>
    <property type="match status" value="1"/>
</dbReference>
<dbReference type="InterPro" id="IPR051061">
    <property type="entry name" value="Zinc_finger_trans_reg"/>
</dbReference>
<keyword evidence="4 10" id="KW-0863">Zinc-finger</keyword>
<keyword evidence="7" id="KW-0238">DNA-binding</keyword>
<keyword evidence="5 11" id="KW-0862">Zinc</keyword>
<dbReference type="Gene3D" id="3.30.160.60">
    <property type="entry name" value="Classic Zinc Finger"/>
    <property type="match status" value="10"/>
</dbReference>
<feature type="domain" description="C2H2-type" evidence="13">
    <location>
        <begin position="426"/>
        <end position="453"/>
    </location>
</feature>
<accession>A0A8S4S908</accession>
<gene>
    <name evidence="15" type="primary">jg6006</name>
    <name evidence="15" type="ORF">PAEG_LOCUS22224</name>
</gene>
<feature type="region of interest" description="Disordered" evidence="12">
    <location>
        <begin position="486"/>
        <end position="508"/>
    </location>
</feature>
<evidence type="ECO:0000256" key="3">
    <source>
        <dbReference type="ARBA" id="ARBA00022737"/>
    </source>
</evidence>
<dbReference type="InterPro" id="IPR013087">
    <property type="entry name" value="Znf_C2H2_type"/>
</dbReference>
<evidence type="ECO:0000256" key="8">
    <source>
        <dbReference type="ARBA" id="ARBA00023163"/>
    </source>
</evidence>
<feature type="binding site" evidence="11">
    <location>
        <position position="69"/>
    </location>
    <ligand>
        <name>Zn(2+)</name>
        <dbReference type="ChEBI" id="CHEBI:29105"/>
    </ligand>
</feature>
<comment type="caution">
    <text evidence="15">The sequence shown here is derived from an EMBL/GenBank/DDBJ whole genome shotgun (WGS) entry which is preliminary data.</text>
</comment>
<dbReference type="FunFam" id="3.30.160.60:FF:000325">
    <property type="entry name" value="ZFP90 zinc finger protein"/>
    <property type="match status" value="1"/>
</dbReference>
<dbReference type="InterPro" id="IPR012934">
    <property type="entry name" value="Znf_AD"/>
</dbReference>
<feature type="domain" description="C2H2-type" evidence="13">
    <location>
        <begin position="795"/>
        <end position="822"/>
    </location>
</feature>
<evidence type="ECO:0000259" key="14">
    <source>
        <dbReference type="PROSITE" id="PS51915"/>
    </source>
</evidence>